<protein>
    <recommendedName>
        <fullName evidence="1">Resolvase/invertase-type recombinase catalytic domain-containing protein</fullName>
    </recommendedName>
</protein>
<organism evidence="2 3">
    <name type="scientific">Blautia producta</name>
    <dbReference type="NCBI Taxonomy" id="33035"/>
    <lineage>
        <taxon>Bacteria</taxon>
        <taxon>Bacillati</taxon>
        <taxon>Bacillota</taxon>
        <taxon>Clostridia</taxon>
        <taxon>Lachnospirales</taxon>
        <taxon>Lachnospiraceae</taxon>
        <taxon>Blautia</taxon>
    </lineage>
</organism>
<evidence type="ECO:0000259" key="1">
    <source>
        <dbReference type="Pfam" id="PF00239"/>
    </source>
</evidence>
<dbReference type="GO" id="GO:0000150">
    <property type="term" value="F:DNA strand exchange activity"/>
    <property type="evidence" value="ECO:0007669"/>
    <property type="project" value="InterPro"/>
</dbReference>
<dbReference type="EMBL" id="CP039126">
    <property type="protein sequence ID" value="QMW78730.1"/>
    <property type="molecule type" value="Genomic_DNA"/>
</dbReference>
<dbReference type="Proteomes" id="UP000515789">
    <property type="component" value="Chromosome"/>
</dbReference>
<evidence type="ECO:0000313" key="3">
    <source>
        <dbReference type="Proteomes" id="UP000515789"/>
    </source>
</evidence>
<dbReference type="InterPro" id="IPR036162">
    <property type="entry name" value="Resolvase-like_N_sf"/>
</dbReference>
<dbReference type="Gene3D" id="3.40.50.1390">
    <property type="entry name" value="Resolvase, N-terminal catalytic domain"/>
    <property type="match status" value="1"/>
</dbReference>
<sequence>MMELIRNDKFSHLVIYSLTRLSNSAIELTKICNELAMYNTTLISVSEAVDSSNPLHSIILRNMSSLV</sequence>
<feature type="domain" description="Resolvase/invertase-type recombinase catalytic" evidence="1">
    <location>
        <begin position="1"/>
        <end position="65"/>
    </location>
</feature>
<name>A0A7G5MVT7_9FIRM</name>
<gene>
    <name evidence="2" type="ORF">E5259_14660</name>
</gene>
<accession>A0A7G5MVT7</accession>
<dbReference type="AlphaFoldDB" id="A0A7G5MVT7"/>
<dbReference type="SUPFAM" id="SSF53041">
    <property type="entry name" value="Resolvase-like"/>
    <property type="match status" value="1"/>
</dbReference>
<proteinExistence type="predicted"/>
<reference evidence="2 3" key="1">
    <citation type="submission" date="2019-04" db="EMBL/GenBank/DDBJ databases">
        <authorList>
            <person name="Schori C."/>
            <person name="Ahrens C."/>
        </authorList>
    </citation>
    <scope>NUCLEOTIDE SEQUENCE [LARGE SCALE GENOMIC DNA]</scope>
    <source>
        <strain evidence="2 3">DSM 2950</strain>
    </source>
</reference>
<dbReference type="GO" id="GO:0003677">
    <property type="term" value="F:DNA binding"/>
    <property type="evidence" value="ECO:0007669"/>
    <property type="project" value="InterPro"/>
</dbReference>
<evidence type="ECO:0000313" key="2">
    <source>
        <dbReference type="EMBL" id="QMW78730.1"/>
    </source>
</evidence>
<dbReference type="InterPro" id="IPR006119">
    <property type="entry name" value="Resolv_N"/>
</dbReference>
<dbReference type="Pfam" id="PF00239">
    <property type="entry name" value="Resolvase"/>
    <property type="match status" value="1"/>
</dbReference>